<keyword evidence="2" id="KW-1185">Reference proteome</keyword>
<evidence type="ECO:0000313" key="1">
    <source>
        <dbReference type="EMBL" id="PSN59298.1"/>
    </source>
</evidence>
<dbReference type="EMBL" id="KZ678157">
    <property type="protein sequence ID" value="PSN59298.1"/>
    <property type="molecule type" value="Genomic_DNA"/>
</dbReference>
<gene>
    <name evidence="1" type="ORF">BS50DRAFT_257949</name>
</gene>
<accession>A0A2T2N2P7</accession>
<reference evidence="1 2" key="1">
    <citation type="journal article" date="2018" name="Front. Microbiol.">
        <title>Genome-Wide Analysis of Corynespora cassiicola Leaf Fall Disease Putative Effectors.</title>
        <authorList>
            <person name="Lopez D."/>
            <person name="Ribeiro S."/>
            <person name="Label P."/>
            <person name="Fumanal B."/>
            <person name="Venisse J.S."/>
            <person name="Kohler A."/>
            <person name="de Oliveira R.R."/>
            <person name="Labutti K."/>
            <person name="Lipzen A."/>
            <person name="Lail K."/>
            <person name="Bauer D."/>
            <person name="Ohm R.A."/>
            <person name="Barry K.W."/>
            <person name="Spatafora J."/>
            <person name="Grigoriev I.V."/>
            <person name="Martin F.M."/>
            <person name="Pujade-Renaud V."/>
        </authorList>
    </citation>
    <scope>NUCLEOTIDE SEQUENCE [LARGE SCALE GENOMIC DNA]</scope>
    <source>
        <strain evidence="1 2">Philippines</strain>
    </source>
</reference>
<protein>
    <submittedName>
        <fullName evidence="1">Uncharacterized protein</fullName>
    </submittedName>
</protein>
<sequence>MPSSLFICRCSSWITSRARVWKSLGSVTDTIDSSELRTATLLSNALVSAVKKWELTSHAGRRYPASTATSLSCISTSLLRNSLTLPVFASVVPKNSLNNDQTIALPRWRLRSLRSAIACEGSSMSSLWSDDLVVPSQAVWRMPMAFRQSRLNFVDTV</sequence>
<dbReference type="AlphaFoldDB" id="A0A2T2N2P7"/>
<name>A0A2T2N2P7_CORCC</name>
<proteinExistence type="predicted"/>
<evidence type="ECO:0000313" key="2">
    <source>
        <dbReference type="Proteomes" id="UP000240883"/>
    </source>
</evidence>
<dbReference type="Proteomes" id="UP000240883">
    <property type="component" value="Unassembled WGS sequence"/>
</dbReference>
<organism evidence="1 2">
    <name type="scientific">Corynespora cassiicola Philippines</name>
    <dbReference type="NCBI Taxonomy" id="1448308"/>
    <lineage>
        <taxon>Eukaryota</taxon>
        <taxon>Fungi</taxon>
        <taxon>Dikarya</taxon>
        <taxon>Ascomycota</taxon>
        <taxon>Pezizomycotina</taxon>
        <taxon>Dothideomycetes</taxon>
        <taxon>Pleosporomycetidae</taxon>
        <taxon>Pleosporales</taxon>
        <taxon>Corynesporascaceae</taxon>
        <taxon>Corynespora</taxon>
    </lineage>
</organism>